<gene>
    <name evidence="2" type="primary">pssM</name>
</gene>
<proteinExistence type="predicted"/>
<dbReference type="AlphaFoldDB" id="A0A0A7KU56"/>
<dbReference type="EMBL" id="KP067320">
    <property type="protein sequence ID" value="AIZ50098.1"/>
    <property type="molecule type" value="Genomic_DNA"/>
</dbReference>
<feature type="domain" description="Polysaccharide pyruvyl transferase" evidence="1">
    <location>
        <begin position="116"/>
        <end position="245"/>
    </location>
</feature>
<dbReference type="Pfam" id="PF04230">
    <property type="entry name" value="PS_pyruv_trans"/>
    <property type="match status" value="1"/>
</dbReference>
<evidence type="ECO:0000259" key="1">
    <source>
        <dbReference type="Pfam" id="PF04230"/>
    </source>
</evidence>
<sequence length="360" mass="41048">MRHRLGLGSDQERAAALACRWQPGKDNPQRHQDHFALRTHGSRRGHGLADRDALADWRSTMKMFAYRGKHENFGDELNHWLWERLLPGFFDEDESQLFLGIGSILYDNFDPNMQKIVFGSGYGGYTNPPKVDGNWTFYFVRGKKTAEILGIDPSYAIGDSGILTRSCWDAKSIEKRYPVSFMPHYESAMYGSWEKVCDLAGIHYIDPRWSVEKVLTEISASHKVVSEAMHGCIISDALRVPWRAIRPIAPGNRAKWYDWASALDLEIDFDPIGPSNLVEAGASLVRKNTYLLKNITFRHRRIRQLTGNYVFGSTVKTLQRVAEKPGQLSTDESIVKAHDRMLLELNRLKQDFSKKTASVL</sequence>
<protein>
    <submittedName>
        <fullName evidence="2">PssM</fullName>
    </submittedName>
</protein>
<accession>A0A0A7KU56</accession>
<reference evidence="2" key="1">
    <citation type="submission" date="2014-10" db="EMBL/GenBank/DDBJ databases">
        <title>Pss region involved in exopolysaccharide synthesis in Rhizobium leguminosarum biovar trifolii.</title>
        <authorList>
            <person name="Janczarek M.B."/>
            <person name="Rachwal K."/>
        </authorList>
    </citation>
    <scope>NUCLEOTIDE SEQUENCE</scope>
    <source>
        <strain evidence="2">Rt24.2</strain>
    </source>
</reference>
<organism evidence="2">
    <name type="scientific">Rhizobium leguminosarum bv. trifolii</name>
    <dbReference type="NCBI Taxonomy" id="386"/>
    <lineage>
        <taxon>Bacteria</taxon>
        <taxon>Pseudomonadati</taxon>
        <taxon>Pseudomonadota</taxon>
        <taxon>Alphaproteobacteria</taxon>
        <taxon>Hyphomicrobiales</taxon>
        <taxon>Rhizobiaceae</taxon>
        <taxon>Rhizobium/Agrobacterium group</taxon>
        <taxon>Rhizobium</taxon>
    </lineage>
</organism>
<evidence type="ECO:0000313" key="2">
    <source>
        <dbReference type="EMBL" id="AIZ50098.1"/>
    </source>
</evidence>
<name>A0A0A7KU56_RHILT</name>
<dbReference type="InterPro" id="IPR007345">
    <property type="entry name" value="Polysacch_pyruvyl_Trfase"/>
</dbReference>